<dbReference type="RefSeq" id="WP_180154958.1">
    <property type="nucleotide sequence ID" value="NZ_JACCEM010000005.1"/>
</dbReference>
<sequence length="239" mass="24790">MTYQTDLFAGKTALVTGATQGIGAGVANLLASLGARTIAAGLSHTEGELRPDIEVRIGDVSRADDVDQLLRGIDDLDIVVNCAGVIRRGAEHDPAVFEQVLAVNLTGTMRVCSAARDRLARRAGCIVNTASMLSFFGGALVPAYAASKGGVAQLTKSLALAYAEDGIRVNAIAPGWIATPLTQALQEDPARSGRILERTPLGRWGTPEDVAKGVAFLCSPASSFMTGVILPVDGGYLIA</sequence>
<comment type="caution">
    <text evidence="2">The sequence shown here is derived from an EMBL/GenBank/DDBJ whole genome shotgun (WGS) entry which is preliminary data.</text>
</comment>
<protein>
    <submittedName>
        <fullName evidence="2">SDR family oxidoreductase</fullName>
    </submittedName>
</protein>
<dbReference type="InterPro" id="IPR036291">
    <property type="entry name" value="NAD(P)-bd_dom_sf"/>
</dbReference>
<name>A0A853FUK6_9BURK</name>
<dbReference type="GO" id="GO:0016616">
    <property type="term" value="F:oxidoreductase activity, acting on the CH-OH group of donors, NAD or NADP as acceptor"/>
    <property type="evidence" value="ECO:0007669"/>
    <property type="project" value="TreeGrafter"/>
</dbReference>
<organism evidence="2 3">
    <name type="scientific">Parapusillimonas granuli</name>
    <dbReference type="NCBI Taxonomy" id="380911"/>
    <lineage>
        <taxon>Bacteria</taxon>
        <taxon>Pseudomonadati</taxon>
        <taxon>Pseudomonadota</taxon>
        <taxon>Betaproteobacteria</taxon>
        <taxon>Burkholderiales</taxon>
        <taxon>Alcaligenaceae</taxon>
        <taxon>Parapusillimonas</taxon>
    </lineage>
</organism>
<evidence type="ECO:0000313" key="3">
    <source>
        <dbReference type="Proteomes" id="UP000559809"/>
    </source>
</evidence>
<dbReference type="SUPFAM" id="SSF51735">
    <property type="entry name" value="NAD(P)-binding Rossmann-fold domains"/>
    <property type="match status" value="1"/>
</dbReference>
<evidence type="ECO:0000313" key="2">
    <source>
        <dbReference type="EMBL" id="NYT49644.1"/>
    </source>
</evidence>
<dbReference type="PRINTS" id="PR00081">
    <property type="entry name" value="GDHRDH"/>
</dbReference>
<dbReference type="Pfam" id="PF13561">
    <property type="entry name" value="adh_short_C2"/>
    <property type="match status" value="1"/>
</dbReference>
<dbReference type="EMBL" id="JACCEM010000005">
    <property type="protein sequence ID" value="NYT49644.1"/>
    <property type="molecule type" value="Genomic_DNA"/>
</dbReference>
<dbReference type="Proteomes" id="UP000559809">
    <property type="component" value="Unassembled WGS sequence"/>
</dbReference>
<dbReference type="PROSITE" id="PS00061">
    <property type="entry name" value="ADH_SHORT"/>
    <property type="match status" value="1"/>
</dbReference>
<gene>
    <name evidence="2" type="ORF">H0A72_10045</name>
</gene>
<comment type="similarity">
    <text evidence="1">Belongs to the short-chain dehydrogenases/reductases (SDR) family.</text>
</comment>
<dbReference type="PRINTS" id="PR00080">
    <property type="entry name" value="SDRFAMILY"/>
</dbReference>
<accession>A0A853FUK6</accession>
<dbReference type="GO" id="GO:0030497">
    <property type="term" value="P:fatty acid elongation"/>
    <property type="evidence" value="ECO:0007669"/>
    <property type="project" value="TreeGrafter"/>
</dbReference>
<dbReference type="Gene3D" id="3.40.50.720">
    <property type="entry name" value="NAD(P)-binding Rossmann-like Domain"/>
    <property type="match status" value="1"/>
</dbReference>
<dbReference type="AlphaFoldDB" id="A0A853FUK6"/>
<proteinExistence type="inferred from homology"/>
<dbReference type="PANTHER" id="PTHR42760:SF40">
    <property type="entry name" value="3-OXOACYL-[ACYL-CARRIER-PROTEIN] REDUCTASE, CHLOROPLASTIC"/>
    <property type="match status" value="1"/>
</dbReference>
<reference evidence="2 3" key="1">
    <citation type="submission" date="2020-07" db="EMBL/GenBank/DDBJ databases">
        <title>Taxonomic revisions and descriptions of new bacterial species based on genomic comparisons in the high-G+C-content subgroup of the family Alcaligenaceae.</title>
        <authorList>
            <person name="Szabo A."/>
            <person name="Felfoldi T."/>
        </authorList>
    </citation>
    <scope>NUCLEOTIDE SEQUENCE [LARGE SCALE GENOMIC DNA]</scope>
    <source>
        <strain evidence="2 3">LMG 24012</strain>
    </source>
</reference>
<dbReference type="FunFam" id="3.40.50.720:FF:000084">
    <property type="entry name" value="Short-chain dehydrogenase reductase"/>
    <property type="match status" value="1"/>
</dbReference>
<dbReference type="InterPro" id="IPR002347">
    <property type="entry name" value="SDR_fam"/>
</dbReference>
<dbReference type="InterPro" id="IPR020904">
    <property type="entry name" value="Sc_DH/Rdtase_CS"/>
</dbReference>
<evidence type="ECO:0000256" key="1">
    <source>
        <dbReference type="ARBA" id="ARBA00006484"/>
    </source>
</evidence>
<keyword evidence="3" id="KW-1185">Reference proteome</keyword>
<dbReference type="PANTHER" id="PTHR42760">
    <property type="entry name" value="SHORT-CHAIN DEHYDROGENASES/REDUCTASES FAMILY MEMBER"/>
    <property type="match status" value="1"/>
</dbReference>